<feature type="chain" id="PRO_5012379497" description="Anosmin-1" evidence="2">
    <location>
        <begin position="20"/>
        <end position="839"/>
    </location>
</feature>
<dbReference type="AlphaFoldDB" id="A0A267GG22"/>
<organism evidence="5 6">
    <name type="scientific">Macrostomum lignano</name>
    <dbReference type="NCBI Taxonomy" id="282301"/>
    <lineage>
        <taxon>Eukaryota</taxon>
        <taxon>Metazoa</taxon>
        <taxon>Spiralia</taxon>
        <taxon>Lophotrochozoa</taxon>
        <taxon>Platyhelminthes</taxon>
        <taxon>Rhabditophora</taxon>
        <taxon>Macrostomorpha</taxon>
        <taxon>Macrostomida</taxon>
        <taxon>Macrostomidae</taxon>
        <taxon>Macrostomum</taxon>
    </lineage>
</organism>
<name>A0A267GG22_9PLAT</name>
<feature type="domain" description="Fibronectin type-III" evidence="3">
    <location>
        <begin position="202"/>
        <end position="312"/>
    </location>
</feature>
<gene>
    <name evidence="5" type="ORF">BOX15_Mlig017275g1</name>
</gene>
<feature type="region of interest" description="Disordered" evidence="1">
    <location>
        <begin position="417"/>
        <end position="450"/>
    </location>
</feature>
<dbReference type="GO" id="GO:0030182">
    <property type="term" value="P:neuron differentiation"/>
    <property type="evidence" value="ECO:0007669"/>
    <property type="project" value="TreeGrafter"/>
</dbReference>
<feature type="region of interest" description="Disordered" evidence="1">
    <location>
        <begin position="301"/>
        <end position="322"/>
    </location>
</feature>
<evidence type="ECO:0000256" key="1">
    <source>
        <dbReference type="SAM" id="MobiDB-lite"/>
    </source>
</evidence>
<keyword evidence="2" id="KW-0732">Signal</keyword>
<dbReference type="InterPro" id="IPR036116">
    <property type="entry name" value="FN3_sf"/>
</dbReference>
<dbReference type="OrthoDB" id="9985779at2759"/>
<dbReference type="PROSITE" id="PS50853">
    <property type="entry name" value="FN3"/>
    <property type="match status" value="2"/>
</dbReference>
<dbReference type="InterPro" id="IPR036645">
    <property type="entry name" value="Elafin-like_sf"/>
</dbReference>
<accession>A0A267GG22</accession>
<dbReference type="PROSITE" id="PS51390">
    <property type="entry name" value="WAP"/>
    <property type="match status" value="1"/>
</dbReference>
<sequence>MQLCLLLLQLTLLQPTTIPIVVALAAISSATSNSISSSSNLELWTNDFTFAQAQARAICLHTYVDELTVHSSTDKTSNAATELPELLRNPQRLLESCTRNVNCRGCLAATWFHPRLAVCQRDCKDSIYCEQSCKRLRSIASNRPGTCPGVTDPRLVACSSACNTDADCVFADGYKCCDTGLCRACRPPALSGRDYQNQLSALPRQPQARLVINRGVSGSLVLTWSSGNSTTGQRSKDPVVYAVQARYMVGRRFEPSRASGWQNVSLVVGDAVAVEEVRSGHIYQFRVAAVSRLGTRGFGAPSAPYSSEAPPQAPGAPSSLSEGRLRIYSSGRVSVRVHWEPPTAHELPVHLYQIRWAKDHGFVNSDGSVLSVTRFSNSRPANARSYLIENLEPGASYKVEVRAASLWGDETLLGPPNSIYVSTPQPARTPQLPSSHDRPGSTSGGDNAENDEACSAAVSASSYDQLTAAQPGSATPLHIQQPLYDNGQLTVRMLILGVSVGSEETLYRVLWRRRVCIDSPGNGKLFQMTVVAERGYFQLTQLQFNCRYFVRLIPMDSPTSKRRLRNITACFRTPSCDEVKLASGSPPPEQCPAALETQLPEPPGRIQVRQLAQTGSGNDLLSYLVTWTPAASAGTTASDSSTSHRRRRGRGTSISGYCVVWGPRLEEPVSQSSYLAASAGGRGAASAAARSAPAASAKSSGVVGGADGGNVNGGLYPQMDPDRAVTRVLPPTNTSLVVEDLQPGKLYIVQVHSQALANGQLLVSRSSSYFFATPPGLSGDGGGDAGSRQLLGRGGEIDKYVRINSESRLGSNSARVWLSARTISLCLLACLTAVNFYAA</sequence>
<evidence type="ECO:0008006" key="7">
    <source>
        <dbReference type="Google" id="ProtNLM"/>
    </source>
</evidence>
<dbReference type="InterPro" id="IPR003961">
    <property type="entry name" value="FN3_dom"/>
</dbReference>
<dbReference type="STRING" id="282301.A0A267GG22"/>
<dbReference type="Proteomes" id="UP000215902">
    <property type="component" value="Unassembled WGS sequence"/>
</dbReference>
<evidence type="ECO:0000313" key="6">
    <source>
        <dbReference type="Proteomes" id="UP000215902"/>
    </source>
</evidence>
<dbReference type="SMART" id="SM00060">
    <property type="entry name" value="FN3"/>
    <property type="match status" value="3"/>
</dbReference>
<dbReference type="Gene3D" id="2.60.40.10">
    <property type="entry name" value="Immunoglobulins"/>
    <property type="match status" value="2"/>
</dbReference>
<feature type="domain" description="WAP" evidence="4">
    <location>
        <begin position="140"/>
        <end position="189"/>
    </location>
</feature>
<comment type="caution">
    <text evidence="5">The sequence shown here is derived from an EMBL/GenBank/DDBJ whole genome shotgun (WGS) entry which is preliminary data.</text>
</comment>
<dbReference type="SUPFAM" id="SSF49265">
    <property type="entry name" value="Fibronectin type III"/>
    <property type="match status" value="2"/>
</dbReference>
<dbReference type="InterPro" id="IPR008197">
    <property type="entry name" value="WAP_dom"/>
</dbReference>
<dbReference type="GO" id="GO:0009986">
    <property type="term" value="C:cell surface"/>
    <property type="evidence" value="ECO:0007669"/>
    <property type="project" value="TreeGrafter"/>
</dbReference>
<evidence type="ECO:0000313" key="5">
    <source>
        <dbReference type="EMBL" id="PAA84314.1"/>
    </source>
</evidence>
<dbReference type="PANTHER" id="PTHR14131">
    <property type="entry name" value="ANOSMIN"/>
    <property type="match status" value="1"/>
</dbReference>
<feature type="compositionally biased region" description="Polar residues" evidence="1">
    <location>
        <begin position="419"/>
        <end position="445"/>
    </location>
</feature>
<evidence type="ECO:0000259" key="4">
    <source>
        <dbReference type="PROSITE" id="PS51390"/>
    </source>
</evidence>
<evidence type="ECO:0000256" key="2">
    <source>
        <dbReference type="SAM" id="SignalP"/>
    </source>
</evidence>
<dbReference type="GO" id="GO:0030414">
    <property type="term" value="F:peptidase inhibitor activity"/>
    <property type="evidence" value="ECO:0007669"/>
    <property type="project" value="InterPro"/>
</dbReference>
<dbReference type="CDD" id="cd00063">
    <property type="entry name" value="FN3"/>
    <property type="match status" value="2"/>
</dbReference>
<proteinExistence type="predicted"/>
<protein>
    <recommendedName>
        <fullName evidence="7">Anosmin-1</fullName>
    </recommendedName>
</protein>
<dbReference type="Gene3D" id="4.10.75.10">
    <property type="entry name" value="Elafin-like"/>
    <property type="match status" value="1"/>
</dbReference>
<feature type="compositionally biased region" description="Low complexity" evidence="1">
    <location>
        <begin position="301"/>
        <end position="310"/>
    </location>
</feature>
<feature type="domain" description="Fibronectin type-III" evidence="3">
    <location>
        <begin position="316"/>
        <end position="427"/>
    </location>
</feature>
<dbReference type="GO" id="GO:0005576">
    <property type="term" value="C:extracellular region"/>
    <property type="evidence" value="ECO:0007669"/>
    <property type="project" value="InterPro"/>
</dbReference>
<keyword evidence="6" id="KW-1185">Reference proteome</keyword>
<evidence type="ECO:0000259" key="3">
    <source>
        <dbReference type="PROSITE" id="PS50853"/>
    </source>
</evidence>
<feature type="signal peptide" evidence="2">
    <location>
        <begin position="1"/>
        <end position="19"/>
    </location>
</feature>
<dbReference type="PANTHER" id="PTHR14131:SF5">
    <property type="entry name" value="ANOSMIN-1"/>
    <property type="match status" value="1"/>
</dbReference>
<dbReference type="EMBL" id="NIVC01000381">
    <property type="protein sequence ID" value="PAA84314.1"/>
    <property type="molecule type" value="Genomic_DNA"/>
</dbReference>
<dbReference type="Pfam" id="PF00041">
    <property type="entry name" value="fn3"/>
    <property type="match status" value="1"/>
</dbReference>
<reference evidence="5 6" key="1">
    <citation type="submission" date="2017-06" db="EMBL/GenBank/DDBJ databases">
        <title>A platform for efficient transgenesis in Macrostomum lignano, a flatworm model organism for stem cell research.</title>
        <authorList>
            <person name="Berezikov E."/>
        </authorList>
    </citation>
    <scope>NUCLEOTIDE SEQUENCE [LARGE SCALE GENOMIC DNA]</scope>
    <source>
        <strain evidence="5">DV1</strain>
        <tissue evidence="5">Whole organism</tissue>
    </source>
</reference>
<dbReference type="InterPro" id="IPR042447">
    <property type="entry name" value="Anosmin-1"/>
</dbReference>
<dbReference type="InterPro" id="IPR013783">
    <property type="entry name" value="Ig-like_fold"/>
</dbReference>